<organism evidence="2 3">
    <name type="scientific">Mycobacterium stomatepiae</name>
    <dbReference type="NCBI Taxonomy" id="470076"/>
    <lineage>
        <taxon>Bacteria</taxon>
        <taxon>Bacillati</taxon>
        <taxon>Actinomycetota</taxon>
        <taxon>Actinomycetes</taxon>
        <taxon>Mycobacteriales</taxon>
        <taxon>Mycobacteriaceae</taxon>
        <taxon>Mycobacterium</taxon>
        <taxon>Mycobacterium simiae complex</taxon>
    </lineage>
</organism>
<protein>
    <submittedName>
        <fullName evidence="2">Uncharacterized protein</fullName>
    </submittedName>
</protein>
<evidence type="ECO:0000313" key="2">
    <source>
        <dbReference type="EMBL" id="BBY21298.1"/>
    </source>
</evidence>
<proteinExistence type="predicted"/>
<dbReference type="AlphaFoldDB" id="A0A7I7Q4T9"/>
<sequence length="329" mass="38453">MTVVERKLPGQPATREEAIREYESWRWANVKEGPGQAAIFALLTPKPEEIFRWRIQLDCGCIREVQTRGDDVQELLAQSDSYHFTSVKASERDRREANERFNADWQEDREAEAAGEEPPVRPKRPSLKGKEKLTAGQWLCEYNSECPRYRWWGGGPVREIVEWIRRRDQLHICEPLEIDGEMIGSRKEYAVWEVLLSCGHYEQKWVDDLDWKPEDGIGHKKPGKNGFLPLDELLSEIVKDREQDDERFWRRVYAENHPDPVPFAQCKTCGNLRSMVAYERVGFLAPKPKPIKPVKPRPKPRKTLERQLQKLEAEAAALRNELESRRPDE</sequence>
<dbReference type="Proteomes" id="UP000467130">
    <property type="component" value="Chromosome"/>
</dbReference>
<feature type="region of interest" description="Disordered" evidence="1">
    <location>
        <begin position="286"/>
        <end position="305"/>
    </location>
</feature>
<dbReference type="KEGG" id="msto:MSTO_15030"/>
<feature type="region of interest" description="Disordered" evidence="1">
    <location>
        <begin position="87"/>
        <end position="129"/>
    </location>
</feature>
<gene>
    <name evidence="2" type="ORF">MSTO_15030</name>
</gene>
<reference evidence="2 3" key="1">
    <citation type="journal article" date="2019" name="Emerg. Microbes Infect.">
        <title>Comprehensive subspecies identification of 175 nontuberculous mycobacteria species based on 7547 genomic profiles.</title>
        <authorList>
            <person name="Matsumoto Y."/>
            <person name="Kinjo T."/>
            <person name="Motooka D."/>
            <person name="Nabeya D."/>
            <person name="Jung N."/>
            <person name="Uechi K."/>
            <person name="Horii T."/>
            <person name="Iida T."/>
            <person name="Fujita J."/>
            <person name="Nakamura S."/>
        </authorList>
    </citation>
    <scope>NUCLEOTIDE SEQUENCE [LARGE SCALE GENOMIC DNA]</scope>
    <source>
        <strain evidence="2 3">JCM 17783</strain>
    </source>
</reference>
<accession>A0A7I7Q4T9</accession>
<dbReference type="RefSeq" id="WP_163789300.1">
    <property type="nucleotide sequence ID" value="NZ_AP022587.1"/>
</dbReference>
<evidence type="ECO:0000313" key="3">
    <source>
        <dbReference type="Proteomes" id="UP000467130"/>
    </source>
</evidence>
<evidence type="ECO:0000256" key="1">
    <source>
        <dbReference type="SAM" id="MobiDB-lite"/>
    </source>
</evidence>
<keyword evidence="3" id="KW-1185">Reference proteome</keyword>
<feature type="compositionally biased region" description="Basic residues" evidence="1">
    <location>
        <begin position="289"/>
        <end position="301"/>
    </location>
</feature>
<name>A0A7I7Q4T9_9MYCO</name>
<dbReference type="EMBL" id="AP022587">
    <property type="protein sequence ID" value="BBY21298.1"/>
    <property type="molecule type" value="Genomic_DNA"/>
</dbReference>
<feature type="compositionally biased region" description="Basic and acidic residues" evidence="1">
    <location>
        <begin position="89"/>
        <end position="112"/>
    </location>
</feature>